<accession>A0ABY6SBI2</accession>
<organism evidence="2 3">
    <name type="scientific">Podospora comata</name>
    <dbReference type="NCBI Taxonomy" id="48703"/>
    <lineage>
        <taxon>Eukaryota</taxon>
        <taxon>Fungi</taxon>
        <taxon>Dikarya</taxon>
        <taxon>Ascomycota</taxon>
        <taxon>Pezizomycotina</taxon>
        <taxon>Sordariomycetes</taxon>
        <taxon>Sordariomycetidae</taxon>
        <taxon>Sordariales</taxon>
        <taxon>Podosporaceae</taxon>
        <taxon>Podospora</taxon>
    </lineage>
</organism>
<dbReference type="EMBL" id="LR026968">
    <property type="protein sequence ID" value="VBB80686.1"/>
    <property type="molecule type" value="Genomic_DNA"/>
</dbReference>
<evidence type="ECO:0000313" key="3">
    <source>
        <dbReference type="Proteomes" id="UP000280685"/>
    </source>
</evidence>
<evidence type="ECO:0000313" key="2">
    <source>
        <dbReference type="EMBL" id="VBB80686.1"/>
    </source>
</evidence>
<feature type="domain" description="G" evidence="1">
    <location>
        <begin position="12"/>
        <end position="72"/>
    </location>
</feature>
<gene>
    <name evidence="2" type="ORF">PODCO_502084</name>
</gene>
<protein>
    <recommendedName>
        <fullName evidence="1">G domain-containing protein</fullName>
    </recommendedName>
</protein>
<dbReference type="Gene3D" id="3.40.50.300">
    <property type="entry name" value="P-loop containing nucleotide triphosphate hydrolases"/>
    <property type="match status" value="1"/>
</dbReference>
<proteinExistence type="predicted"/>
<sequence length="381" mass="42914">MDMYLQFSAVYIFVMGITGAGKSTFIQKATGDTEIKIGDGAETKNVQESVVIMEDESGKPFEVHLIDTPGFDDDFDSDTVVLEKIAGWGNSLFGDGKTISGVLYLHDVSVSRMRGSGIRNLEVLPAFIGEEKLQFLTLVTTHWNTLKDSNKEVNNEKSLMTEEKYWRKLLDGDSRANTRRFDNTDGSALEIIREHLQHEFVTRLTHEMVDESMLLGETSAGRIVDKNLDLAYQQALKMAARDPGAIAALEKRLELVKRRLRTKFDKERQLEFLLEMERMKSKQRIFRTIRWVLRLSTVACVSTAIVLTGGVAAPTAGAVPLVEAWAQVWSAHDKDKREKAISNHKSSYDRELADYYGKEELEDGEIADINSLFSCDTLDKS</sequence>
<dbReference type="Proteomes" id="UP000280685">
    <property type="component" value="Chromosome 5"/>
</dbReference>
<dbReference type="Pfam" id="PF01926">
    <property type="entry name" value="MMR_HSR1"/>
    <property type="match status" value="1"/>
</dbReference>
<dbReference type="SUPFAM" id="SSF52540">
    <property type="entry name" value="P-loop containing nucleoside triphosphate hydrolases"/>
    <property type="match status" value="1"/>
</dbReference>
<reference evidence="2" key="1">
    <citation type="submission" date="2018-02" db="EMBL/GenBank/DDBJ databases">
        <authorList>
            <person name="Silar P."/>
        </authorList>
    </citation>
    <scope>NUCLEOTIDE SEQUENCE [LARGE SCALE GENOMIC DNA]</scope>
    <source>
        <strain evidence="2">T</strain>
    </source>
</reference>
<dbReference type="InterPro" id="IPR027417">
    <property type="entry name" value="P-loop_NTPase"/>
</dbReference>
<evidence type="ECO:0000259" key="1">
    <source>
        <dbReference type="Pfam" id="PF01926"/>
    </source>
</evidence>
<name>A0ABY6SBI2_PODCO</name>
<dbReference type="InterPro" id="IPR006073">
    <property type="entry name" value="GTP-bd"/>
</dbReference>
<keyword evidence="3" id="KW-1185">Reference proteome</keyword>